<dbReference type="InterPro" id="IPR012657">
    <property type="entry name" value="23S_rRNA-intervening_sequence"/>
</dbReference>
<organism evidence="1 2">
    <name type="scientific">Niabella ginsengisoli</name>
    <dbReference type="NCBI Taxonomy" id="522298"/>
    <lineage>
        <taxon>Bacteria</taxon>
        <taxon>Pseudomonadati</taxon>
        <taxon>Bacteroidota</taxon>
        <taxon>Chitinophagia</taxon>
        <taxon>Chitinophagales</taxon>
        <taxon>Chitinophagaceae</taxon>
        <taxon>Niabella</taxon>
    </lineage>
</organism>
<evidence type="ECO:0000313" key="1">
    <source>
        <dbReference type="EMBL" id="MCH5598339.1"/>
    </source>
</evidence>
<dbReference type="EMBL" id="JAKWBL010000001">
    <property type="protein sequence ID" value="MCH5598339.1"/>
    <property type="molecule type" value="Genomic_DNA"/>
</dbReference>
<accession>A0ABS9SJI6</accession>
<dbReference type="Gene3D" id="1.20.1440.60">
    <property type="entry name" value="23S rRNA-intervening sequence"/>
    <property type="match status" value="1"/>
</dbReference>
<protein>
    <submittedName>
        <fullName evidence="1">Four helix bundle protein</fullName>
    </submittedName>
</protein>
<dbReference type="PANTHER" id="PTHR38471:SF2">
    <property type="entry name" value="FOUR HELIX BUNDLE PROTEIN"/>
    <property type="match status" value="1"/>
</dbReference>
<dbReference type="PANTHER" id="PTHR38471">
    <property type="entry name" value="FOUR HELIX BUNDLE PROTEIN"/>
    <property type="match status" value="1"/>
</dbReference>
<evidence type="ECO:0000313" key="2">
    <source>
        <dbReference type="Proteomes" id="UP001202248"/>
    </source>
</evidence>
<dbReference type="SUPFAM" id="SSF158446">
    <property type="entry name" value="IVS-encoded protein-like"/>
    <property type="match status" value="1"/>
</dbReference>
<dbReference type="NCBIfam" id="TIGR02436">
    <property type="entry name" value="four helix bundle protein"/>
    <property type="match status" value="1"/>
</dbReference>
<dbReference type="Pfam" id="PF05635">
    <property type="entry name" value="23S_rRNA_IVP"/>
    <property type="match status" value="1"/>
</dbReference>
<sequence length="121" mass="14052">MTTYKNLESWKKSMSLVKEVYLLTKKYPKEELYALTSQTKRAAISIPANIAEGIGRNYKKDTIQFLHISRASMYELETLLNIAVMVDIMSEKDFELLIPMIDECLKILNGLITYYEKSNMK</sequence>
<dbReference type="CDD" id="cd16377">
    <property type="entry name" value="23S_rRNA_IVP_like"/>
    <property type="match status" value="1"/>
</dbReference>
<dbReference type="RefSeq" id="WP_240828521.1">
    <property type="nucleotide sequence ID" value="NZ_JAKWBL010000001.1"/>
</dbReference>
<keyword evidence="2" id="KW-1185">Reference proteome</keyword>
<comment type="caution">
    <text evidence="1">The sequence shown here is derived from an EMBL/GenBank/DDBJ whole genome shotgun (WGS) entry which is preliminary data.</text>
</comment>
<dbReference type="InterPro" id="IPR036583">
    <property type="entry name" value="23S_rRNA_IVS_sf"/>
</dbReference>
<reference evidence="1 2" key="1">
    <citation type="submission" date="2022-02" db="EMBL/GenBank/DDBJ databases">
        <authorList>
            <person name="Min J."/>
        </authorList>
    </citation>
    <scope>NUCLEOTIDE SEQUENCE [LARGE SCALE GENOMIC DNA]</scope>
    <source>
        <strain evidence="1 2">GR10-1</strain>
    </source>
</reference>
<name>A0ABS9SJI6_9BACT</name>
<proteinExistence type="predicted"/>
<dbReference type="Proteomes" id="UP001202248">
    <property type="component" value="Unassembled WGS sequence"/>
</dbReference>
<gene>
    <name evidence="1" type="ORF">MKP09_10655</name>
</gene>